<sequence>MSQVFMRDLCLGLRLEPLCAPQKRSPDVPHAPTRNASLTKDETKIALSNALRYFPQRYHHILAPEFASELKEYGHIYMYRFKPFHPIKAYPIDEYPTKSIQAAAIMLMICNNLDPQVAQFPEELVTYGGNGQVFSNWAQLDSE</sequence>
<comment type="caution">
    <text evidence="2">The sequence shown here is derived from an EMBL/GenBank/DDBJ whole genome shotgun (WGS) entry which is preliminary data.</text>
</comment>
<proteinExistence type="predicted"/>
<protein>
    <submittedName>
        <fullName evidence="2">Urocanate hydratase-like</fullName>
    </submittedName>
</protein>
<dbReference type="SUPFAM" id="SSF111326">
    <property type="entry name" value="Urocanase"/>
    <property type="match status" value="1"/>
</dbReference>
<keyword evidence="3" id="KW-1185">Reference proteome</keyword>
<evidence type="ECO:0000313" key="3">
    <source>
        <dbReference type="Proteomes" id="UP000192247"/>
    </source>
</evidence>
<organism evidence="2 3">
    <name type="scientific">Tropilaelaps mercedesae</name>
    <dbReference type="NCBI Taxonomy" id="418985"/>
    <lineage>
        <taxon>Eukaryota</taxon>
        <taxon>Metazoa</taxon>
        <taxon>Ecdysozoa</taxon>
        <taxon>Arthropoda</taxon>
        <taxon>Chelicerata</taxon>
        <taxon>Arachnida</taxon>
        <taxon>Acari</taxon>
        <taxon>Parasitiformes</taxon>
        <taxon>Mesostigmata</taxon>
        <taxon>Gamasina</taxon>
        <taxon>Dermanyssoidea</taxon>
        <taxon>Laelapidae</taxon>
        <taxon>Tropilaelaps</taxon>
    </lineage>
</organism>
<feature type="domain" description="Urocanase N-terminal" evidence="1">
    <location>
        <begin position="87"/>
        <end position="141"/>
    </location>
</feature>
<reference evidence="2 3" key="1">
    <citation type="journal article" date="2017" name="Gigascience">
        <title>Draft genome of the honey bee ectoparasitic mite, Tropilaelaps mercedesae, is shaped by the parasitic life history.</title>
        <authorList>
            <person name="Dong X."/>
            <person name="Armstrong S.D."/>
            <person name="Xia D."/>
            <person name="Makepeace B.L."/>
            <person name="Darby A.C."/>
            <person name="Kadowaki T."/>
        </authorList>
    </citation>
    <scope>NUCLEOTIDE SEQUENCE [LARGE SCALE GENOMIC DNA]</scope>
    <source>
        <strain evidence="2">Wuxi-XJTLU</strain>
    </source>
</reference>
<evidence type="ECO:0000313" key="2">
    <source>
        <dbReference type="EMBL" id="OQR73391.1"/>
    </source>
</evidence>
<dbReference type="GO" id="GO:0006548">
    <property type="term" value="P:L-histidine catabolic process"/>
    <property type="evidence" value="ECO:0007669"/>
    <property type="project" value="TreeGrafter"/>
</dbReference>
<dbReference type="OrthoDB" id="194468at2759"/>
<dbReference type="InterPro" id="IPR023637">
    <property type="entry name" value="Urocanase-like"/>
</dbReference>
<dbReference type="PANTHER" id="PTHR12216:SF3">
    <property type="entry name" value="UROCANATE HYDRATASE"/>
    <property type="match status" value="1"/>
</dbReference>
<dbReference type="Pfam" id="PF17391">
    <property type="entry name" value="Urocanase_N"/>
    <property type="match status" value="1"/>
</dbReference>
<gene>
    <name evidence="2" type="ORF">BIW11_09764</name>
</gene>
<dbReference type="PANTHER" id="PTHR12216">
    <property type="entry name" value="UROCANATE HYDRATASE"/>
    <property type="match status" value="1"/>
</dbReference>
<dbReference type="STRING" id="418985.A0A1V9XIX6"/>
<dbReference type="EMBL" id="MNPL01010028">
    <property type="protein sequence ID" value="OQR73391.1"/>
    <property type="molecule type" value="Genomic_DNA"/>
</dbReference>
<dbReference type="GO" id="GO:0016153">
    <property type="term" value="F:urocanate hydratase activity"/>
    <property type="evidence" value="ECO:0007669"/>
    <property type="project" value="TreeGrafter"/>
</dbReference>
<dbReference type="Proteomes" id="UP000192247">
    <property type="component" value="Unassembled WGS sequence"/>
</dbReference>
<name>A0A1V9XIX6_9ACAR</name>
<dbReference type="AlphaFoldDB" id="A0A1V9XIX6"/>
<accession>A0A1V9XIX6</accession>
<dbReference type="InParanoid" id="A0A1V9XIX6"/>
<dbReference type="InterPro" id="IPR035400">
    <property type="entry name" value="Urocanase_N"/>
</dbReference>
<dbReference type="Gene3D" id="3.40.1770.10">
    <property type="entry name" value="Urocanase superfamily"/>
    <property type="match status" value="1"/>
</dbReference>
<dbReference type="InterPro" id="IPR036190">
    <property type="entry name" value="Urocanase_sf"/>
</dbReference>
<evidence type="ECO:0000259" key="1">
    <source>
        <dbReference type="Pfam" id="PF17391"/>
    </source>
</evidence>